<organism evidence="2">
    <name type="scientific">mine drainage metagenome</name>
    <dbReference type="NCBI Taxonomy" id="410659"/>
    <lineage>
        <taxon>unclassified sequences</taxon>
        <taxon>metagenomes</taxon>
        <taxon>ecological metagenomes</taxon>
    </lineage>
</organism>
<evidence type="ECO:0000259" key="1">
    <source>
        <dbReference type="Pfam" id="PF01832"/>
    </source>
</evidence>
<dbReference type="Pfam" id="PF01832">
    <property type="entry name" value="Glucosaminidase"/>
    <property type="match status" value="1"/>
</dbReference>
<gene>
    <name evidence="2" type="ORF">B1A_14352</name>
</gene>
<feature type="domain" description="Mannosyl-glycoprotein endo-beta-N-acetylglucosamidase-like" evidence="1">
    <location>
        <begin position="146"/>
        <end position="181"/>
    </location>
</feature>
<dbReference type="GO" id="GO:0004040">
    <property type="term" value="F:amidase activity"/>
    <property type="evidence" value="ECO:0007669"/>
    <property type="project" value="InterPro"/>
</dbReference>
<feature type="non-terminal residue" evidence="2">
    <location>
        <position position="1"/>
    </location>
</feature>
<dbReference type="EMBL" id="AUZX01010532">
    <property type="protein sequence ID" value="EQD47352.1"/>
    <property type="molecule type" value="Genomic_DNA"/>
</dbReference>
<dbReference type="PANTHER" id="PTHR40572:SF1">
    <property type="entry name" value="PROTEIN BAX"/>
    <property type="match status" value="1"/>
</dbReference>
<name>T0ZS50_9ZZZZ</name>
<sequence length="189" mass="21218">FFWHFAIDWSKSVSASPNSLFAGPTLDPIHSRNVQTLTALYAAYGYHWPPHRLVPAIDVDHLPAGLAALPVHQKKVLFLKILLPIVLAANQKITRERHFLQRLFAAHRNRPWMKKSKPLAMAREIEEQYRVTGSLAQPAVQARLLARVDVVPEVLALAQAAKESGWGTSRFALRGNDLFGLWTDNPFVG</sequence>
<dbReference type="InterPro" id="IPR002901">
    <property type="entry name" value="MGlyc_endo_b_GlcNAc-like_dom"/>
</dbReference>
<feature type="non-terminal residue" evidence="2">
    <location>
        <position position="189"/>
    </location>
</feature>
<dbReference type="Gene3D" id="1.10.530.10">
    <property type="match status" value="1"/>
</dbReference>
<dbReference type="PANTHER" id="PTHR40572">
    <property type="entry name" value="PROTEIN BAX"/>
    <property type="match status" value="1"/>
</dbReference>
<accession>T0ZS50</accession>
<dbReference type="AlphaFoldDB" id="T0ZS50"/>
<reference evidence="2" key="2">
    <citation type="journal article" date="2014" name="ISME J.">
        <title>Microbial stratification in low pH oxic and suboxic macroscopic growths along an acid mine drainage.</title>
        <authorList>
            <person name="Mendez-Garcia C."/>
            <person name="Mesa V."/>
            <person name="Sprenger R.R."/>
            <person name="Richter M."/>
            <person name="Diez M.S."/>
            <person name="Solano J."/>
            <person name="Bargiela R."/>
            <person name="Golyshina O.V."/>
            <person name="Manteca A."/>
            <person name="Ramos J.L."/>
            <person name="Gallego J.R."/>
            <person name="Llorente I."/>
            <person name="Martins Dos Santos V.A."/>
            <person name="Jensen O.N."/>
            <person name="Pelaez A.I."/>
            <person name="Sanchez J."/>
            <person name="Ferrer M."/>
        </authorList>
    </citation>
    <scope>NUCLEOTIDE SEQUENCE</scope>
</reference>
<comment type="caution">
    <text evidence="2">The sequence shown here is derived from an EMBL/GenBank/DDBJ whole genome shotgun (WGS) entry which is preliminary data.</text>
</comment>
<evidence type="ECO:0000313" key="2">
    <source>
        <dbReference type="EMBL" id="EQD47352.1"/>
    </source>
</evidence>
<dbReference type="InterPro" id="IPR053195">
    <property type="entry name" value="Bax-like"/>
</dbReference>
<proteinExistence type="predicted"/>
<reference evidence="2" key="1">
    <citation type="submission" date="2013-08" db="EMBL/GenBank/DDBJ databases">
        <authorList>
            <person name="Mendez C."/>
            <person name="Richter M."/>
            <person name="Ferrer M."/>
            <person name="Sanchez J."/>
        </authorList>
    </citation>
    <scope>NUCLEOTIDE SEQUENCE</scope>
</reference>
<protein>
    <submittedName>
        <fullName evidence="2">Bax domain protein</fullName>
    </submittedName>
</protein>